<evidence type="ECO:0000313" key="7">
    <source>
        <dbReference type="EMBL" id="UYQ62735.1"/>
    </source>
</evidence>
<dbReference type="Gene3D" id="3.90.930.1">
    <property type="match status" value="1"/>
</dbReference>
<dbReference type="InterPro" id="IPR049002">
    <property type="entry name" value="Stv"/>
</dbReference>
<organism evidence="7 8">
    <name type="scientific">Streptomyces peucetius</name>
    <dbReference type="NCBI Taxonomy" id="1950"/>
    <lineage>
        <taxon>Bacteria</taxon>
        <taxon>Bacillati</taxon>
        <taxon>Actinomycetota</taxon>
        <taxon>Actinomycetes</taxon>
        <taxon>Kitasatosporales</taxon>
        <taxon>Streptomycetaceae</taxon>
        <taxon>Streptomyces</taxon>
    </lineage>
</organism>
<evidence type="ECO:0000256" key="1">
    <source>
        <dbReference type="ARBA" id="ARBA00022737"/>
    </source>
</evidence>
<dbReference type="Pfam" id="PF21527">
    <property type="entry name" value="Stv"/>
    <property type="match status" value="1"/>
</dbReference>
<dbReference type="Pfam" id="PF05593">
    <property type="entry name" value="RHS_repeat"/>
    <property type="match status" value="6"/>
</dbReference>
<dbReference type="NCBIfam" id="TIGR03696">
    <property type="entry name" value="Rhs_assc_core"/>
    <property type="match status" value="1"/>
</dbReference>
<evidence type="ECO:0000259" key="3">
    <source>
        <dbReference type="Pfam" id="PF20148"/>
    </source>
</evidence>
<gene>
    <name evidence="7" type="ORF">OGH68_15440</name>
</gene>
<evidence type="ECO:0000256" key="2">
    <source>
        <dbReference type="SAM" id="MobiDB-lite"/>
    </source>
</evidence>
<evidence type="ECO:0000259" key="4">
    <source>
        <dbReference type="Pfam" id="PF21527"/>
    </source>
</evidence>
<proteinExistence type="predicted"/>
<dbReference type="Pfam" id="PF21725">
    <property type="entry name" value="T7SS_signal"/>
    <property type="match status" value="1"/>
</dbReference>
<dbReference type="InterPro" id="IPR022385">
    <property type="entry name" value="Rhs_assc_core"/>
</dbReference>
<dbReference type="RefSeq" id="WP_264244504.1">
    <property type="nucleotide sequence ID" value="NZ_CP107567.1"/>
</dbReference>
<dbReference type="Gene3D" id="2.180.10.10">
    <property type="entry name" value="RHS repeat-associated core"/>
    <property type="match status" value="3"/>
</dbReference>
<dbReference type="EMBL" id="CP107567">
    <property type="protein sequence ID" value="UYQ62735.1"/>
    <property type="molecule type" value="Genomic_DNA"/>
</dbReference>
<dbReference type="InterPro" id="IPR006530">
    <property type="entry name" value="YD"/>
</dbReference>
<accession>A0ABY6I6W5</accession>
<feature type="domain" description="Putative T7SS secretion signal" evidence="5">
    <location>
        <begin position="23"/>
        <end position="261"/>
    </location>
</feature>
<name>A0ABY6I6W5_STRPE</name>
<feature type="domain" description="Teneurin-like YD-shell" evidence="6">
    <location>
        <begin position="913"/>
        <end position="1071"/>
    </location>
</feature>
<sequence length="1584" mass="172951">MADFGIIGDLAGKATDRVVDTVDAGIDKGKEALGEGVDWGTDKIGAGLEKVGADDWADSVEDWGDETASSMGAEVGEQQLGQSEEADELIHGRPEKIAESVKNLRDFQKAFDLVGGGLKKLDAGHWKGEAANAFREKFQPLPTDWLRAADACEDAAKALETYSKAVTGAQGKAREAIALYKEGEADSKTAVDAYNKKVDAYNAARNGDSPLPHPGQFSDPGKAKRARAREILADARKARNEAGETAKSAVTAAMAHAPQEPTGREKLKLEFLDHQLAQSVEVMHLAGGVVKGAAGIVNFVRSIAPIDPYNLTHPAEYYKGVNMTLAGIASTLANPDRALKNAWDAAKGDPSEFIGRLIPELLGTKGAGALKTVARAGMKDAASTGARTAAREGVDDAAAASRPPEAVHSNGTDPIDLATGVMYLPQTDIVLPGTLPLVFRRRVASDYRAGRWFGPSWSSTADQRLEIDSEGVVFVCEDGLLLAYPHPAPGVPVMPSHGPRWPLDRDPDGDYTVTDPGTGRTWRFATLQDDQALLTQIDDRNGNWITFEYDETGAPISIVHGGGYHLKLTTADGRVTALHLAGATADGSDQVLLRYGYTDGHLTDVVNSSGLPLKFAYDDRARVTSWTDTNGSRYDYAYDDQDRCVAESGAAGHMSLRLDYDGIDPETGLRTTTTTTAAGAVSRFVINDTHQVVKEIDALGAVTRYERDRYNRLLSLTDPLGRTTRFTYDALGNPTTVARPDGREATAEYNAFGLTVRLTNHDRTTVRQDYDERGNRTTVTAPNGAVTRYTYNEAGHLTSVTDALGNATHIRTNPAGLPAEITNPLGATTRVERDAFGRPIALTDPLGATTRLQWTPEGRLARRTEADGTQQSWTYDGEGNCVAHTDALGQVSRFEYTHFDLLCARTGPDGVRYEFTHDHELRLTQVLNPQGLTWNYAYDAAGHLISETDFDNRTLTYDRDAAGRLVARTDALGQTIRYERDELDRLVRKDAAGKVTTFAYDFTGQLAEAVNDDATVTWLRDRHGRLVSETVDGRTMSYTYDVLGRRTGRTTPTGAVSTWTYDAAGRRTSLTTSGRTITFEHDAAGQETARHIGDTVSFTNQYDPLGRLTSQHVTGPAGRSIQRRDYTYRADDNLVALTDQLSGTRTFDLDPVGRVTAVHAVAWTERYAYDAAGNQTEASWPASHPGQEAVGTREYTGTTITRAGTIRYEHDALGRITLRQKTRLSRKPDTWRYEWDAEDRMRSVTTPDGTVWRYAYDALGRRTAKQRLADDGATVLEQTTFTWDGITLCEETAENKAMPHRVALTWEHAGLRPLTQTERILASDVLDTFDERFFSITTDLIGTPCELLDEAGDLAWRTRATIWGPTAWEKTGTTYSPLRFPGQYFDPETSLHYNHFRHYDPHTARYVTPDPLGLTPGPNPECYVSKPTIEADPLGLSPCTPGTKTRSPDGTAPSFISDAQGEMQDLRRMGRPDNQFVYSGHGGIHAGDSTPLRVPEGTSVAMYSRHGETISDSLGNRIETGKGANPVEVYGPGELLPDYTLYPGNDLNIQGVPRNLTVDNPYYLSQLIGPNMGLVHWAACRSVI</sequence>
<evidence type="ECO:0000313" key="8">
    <source>
        <dbReference type="Proteomes" id="UP001163878"/>
    </source>
</evidence>
<dbReference type="InterPro" id="IPR056823">
    <property type="entry name" value="TEN-like_YD-shell"/>
</dbReference>
<dbReference type="Pfam" id="PF20148">
    <property type="entry name" value="DUF6531"/>
    <property type="match status" value="1"/>
</dbReference>
<dbReference type="InterPro" id="IPR031325">
    <property type="entry name" value="RHS_repeat"/>
</dbReference>
<keyword evidence="8" id="KW-1185">Reference proteome</keyword>
<reference evidence="7" key="1">
    <citation type="submission" date="2022-10" db="EMBL/GenBank/DDBJ databases">
        <title>Cytochrome P450 Catalyzes Benzene Ring Formation in the Biosynthesis of Trialkyl-Substituted Aromatic Polyketides.</title>
        <authorList>
            <person name="Zhao E."/>
            <person name="Ge H."/>
        </authorList>
    </citation>
    <scope>NUCLEOTIDE SEQUENCE</scope>
    <source>
        <strain evidence="7">NA0869</strain>
    </source>
</reference>
<keyword evidence="1" id="KW-0677">Repeat</keyword>
<dbReference type="Pfam" id="PF25023">
    <property type="entry name" value="TEN_YD-shell"/>
    <property type="match status" value="1"/>
</dbReference>
<evidence type="ECO:0000259" key="6">
    <source>
        <dbReference type="Pfam" id="PF25023"/>
    </source>
</evidence>
<protein>
    <submittedName>
        <fullName evidence="7">DUF6531 domain-containing protein</fullName>
    </submittedName>
</protein>
<dbReference type="NCBIfam" id="TIGR01643">
    <property type="entry name" value="YD_repeat_2x"/>
    <property type="match status" value="12"/>
</dbReference>
<feature type="region of interest" description="Disordered" evidence="2">
    <location>
        <begin position="384"/>
        <end position="412"/>
    </location>
</feature>
<evidence type="ECO:0000259" key="5">
    <source>
        <dbReference type="Pfam" id="PF21725"/>
    </source>
</evidence>
<dbReference type="PANTHER" id="PTHR32305">
    <property type="match status" value="1"/>
</dbReference>
<feature type="domain" description="DUF6531" evidence="3">
    <location>
        <begin position="413"/>
        <end position="484"/>
    </location>
</feature>
<feature type="domain" description="Putative adhesin Stv" evidence="4">
    <location>
        <begin position="1476"/>
        <end position="1582"/>
    </location>
</feature>
<dbReference type="InterPro" id="IPR050708">
    <property type="entry name" value="T6SS_VgrG/RHS"/>
</dbReference>
<dbReference type="InterPro" id="IPR045351">
    <property type="entry name" value="DUF6531"/>
</dbReference>
<dbReference type="PANTHER" id="PTHR32305:SF15">
    <property type="entry name" value="PROTEIN RHSA-RELATED"/>
    <property type="match status" value="1"/>
</dbReference>
<dbReference type="Proteomes" id="UP001163878">
    <property type="component" value="Chromosome"/>
</dbReference>
<dbReference type="InterPro" id="IPR049082">
    <property type="entry name" value="T7SS_signal"/>
</dbReference>
<feature type="region of interest" description="Disordered" evidence="2">
    <location>
        <begin position="204"/>
        <end position="226"/>
    </location>
</feature>